<dbReference type="Gene3D" id="3.40.50.720">
    <property type="entry name" value="NAD(P)-binding Rossmann-like Domain"/>
    <property type="match status" value="1"/>
</dbReference>
<dbReference type="InterPro" id="IPR036291">
    <property type="entry name" value="NAD(P)-bd_dom_sf"/>
</dbReference>
<name>A0A0U1DJJ0_9MYCO</name>
<dbReference type="GeneID" id="44297895"/>
<feature type="signal peptide" evidence="1">
    <location>
        <begin position="1"/>
        <end position="38"/>
    </location>
</feature>
<reference evidence="3 5" key="2">
    <citation type="submission" date="2016-01" db="EMBL/GenBank/DDBJ databases">
        <title>The new phylogeny of the genus Mycobacterium.</title>
        <authorList>
            <person name="Tarcisio F."/>
            <person name="Conor M."/>
            <person name="Antonella G."/>
            <person name="Elisabetta G."/>
            <person name="Giulia F.S."/>
            <person name="Sara T."/>
            <person name="Anna F."/>
            <person name="Clotilde B."/>
            <person name="Roberto B."/>
            <person name="Veronica D.S."/>
            <person name="Fabio R."/>
            <person name="Monica P."/>
            <person name="Olivier J."/>
            <person name="Enrico T."/>
            <person name="Nicola S."/>
        </authorList>
    </citation>
    <scope>NUCLEOTIDE SEQUENCE [LARGE SCALE GENOMIC DNA]</scope>
    <source>
        <strain evidence="3 5">CCUG 50187</strain>
    </source>
</reference>
<protein>
    <submittedName>
        <fullName evidence="2">Putative short chain oxidoreductase protein</fullName>
    </submittedName>
</protein>
<gene>
    <name evidence="3" type="ORF">AWB98_20700</name>
    <name evidence="2" type="ORF">BN970_03560</name>
</gene>
<evidence type="ECO:0000256" key="1">
    <source>
        <dbReference type="SAM" id="SignalP"/>
    </source>
</evidence>
<sequence precursor="true">MSNDKTMAHAIATQVSRRTVLYGSAALAALALSGPASATPPGTTVLITGTSSGFSRLIAEGYARYGAKVAATMRDINGRNATAAAELRALAHSNNLDLEVIDIDVLKPGLDRCRSVTSNEPLRSDRCTGQ</sequence>
<dbReference type="AlphaFoldDB" id="A0A0U1DJJ0"/>
<dbReference type="InterPro" id="IPR006311">
    <property type="entry name" value="TAT_signal"/>
</dbReference>
<dbReference type="Proteomes" id="UP000193811">
    <property type="component" value="Unassembled WGS sequence"/>
</dbReference>
<evidence type="ECO:0000313" key="3">
    <source>
        <dbReference type="EMBL" id="ORV24661.1"/>
    </source>
</evidence>
<dbReference type="SUPFAM" id="SSF51735">
    <property type="entry name" value="NAD(P)-binding Rossmann-fold domains"/>
    <property type="match status" value="1"/>
</dbReference>
<dbReference type="RefSeq" id="WP_085141460.1">
    <property type="nucleotide sequence ID" value="NZ_JACKVA010000009.1"/>
</dbReference>
<proteinExistence type="predicted"/>
<organism evidence="2 4">
    <name type="scientific">Mycolicibacterium conceptionense</name>
    <dbReference type="NCBI Taxonomy" id="451644"/>
    <lineage>
        <taxon>Bacteria</taxon>
        <taxon>Bacillati</taxon>
        <taxon>Actinomycetota</taxon>
        <taxon>Actinomycetes</taxon>
        <taxon>Mycobacteriales</taxon>
        <taxon>Mycobacteriaceae</taxon>
        <taxon>Mycolicibacterium</taxon>
    </lineage>
</organism>
<reference evidence="2 4" key="1">
    <citation type="submission" date="2015-03" db="EMBL/GenBank/DDBJ databases">
        <authorList>
            <person name="Murphy D."/>
        </authorList>
    </citation>
    <scope>NUCLEOTIDE SEQUENCE [LARGE SCALE GENOMIC DNA]</scope>
    <source>
        <strain evidence="2 4">D16</strain>
    </source>
</reference>
<evidence type="ECO:0000313" key="4">
    <source>
        <dbReference type="Proteomes" id="UP000182227"/>
    </source>
</evidence>
<accession>A0A0U1DJJ0</accession>
<dbReference type="PROSITE" id="PS51318">
    <property type="entry name" value="TAT"/>
    <property type="match status" value="1"/>
</dbReference>
<keyword evidence="1" id="KW-0732">Signal</keyword>
<evidence type="ECO:0000313" key="2">
    <source>
        <dbReference type="EMBL" id="CQD16674.1"/>
    </source>
</evidence>
<dbReference type="EMBL" id="LQOP01000020">
    <property type="protein sequence ID" value="ORV24661.1"/>
    <property type="molecule type" value="Genomic_DNA"/>
</dbReference>
<keyword evidence="5" id="KW-1185">Reference proteome</keyword>
<feature type="chain" id="PRO_5015048518" evidence="1">
    <location>
        <begin position="39"/>
        <end position="130"/>
    </location>
</feature>
<dbReference type="Proteomes" id="UP000182227">
    <property type="component" value="Unassembled WGS sequence"/>
</dbReference>
<dbReference type="EMBL" id="CTEF01000002">
    <property type="protein sequence ID" value="CQD16674.1"/>
    <property type="molecule type" value="Genomic_DNA"/>
</dbReference>
<evidence type="ECO:0000313" key="5">
    <source>
        <dbReference type="Proteomes" id="UP000193811"/>
    </source>
</evidence>